<feature type="transmembrane region" description="Helical" evidence="7">
    <location>
        <begin position="46"/>
        <end position="67"/>
    </location>
</feature>
<feature type="transmembrane region" description="Helical" evidence="7">
    <location>
        <begin position="147"/>
        <end position="169"/>
    </location>
</feature>
<reference evidence="8 9" key="1">
    <citation type="submission" date="2018-08" db="EMBL/GenBank/DDBJ databases">
        <title>Salinimonas sediminis sp. nov., a piezophilic bacterium isolated from a deep-sea sediment sample from the New Britain Trench.</title>
        <authorList>
            <person name="Cao J."/>
        </authorList>
    </citation>
    <scope>NUCLEOTIDE SEQUENCE [LARGE SCALE GENOMIC DNA]</scope>
    <source>
        <strain evidence="8 9">N102</strain>
    </source>
</reference>
<comment type="subcellular location">
    <subcellularLocation>
        <location evidence="1">Cell membrane</location>
        <topology evidence="1">Multi-pass membrane protein</topology>
    </subcellularLocation>
</comment>
<protein>
    <submittedName>
        <fullName evidence="8">YeiH family protein</fullName>
    </submittedName>
</protein>
<keyword evidence="5 7" id="KW-1133">Transmembrane helix</keyword>
<feature type="transmembrane region" description="Helical" evidence="7">
    <location>
        <begin position="294"/>
        <end position="311"/>
    </location>
</feature>
<feature type="transmembrane region" description="Helical" evidence="7">
    <location>
        <begin position="242"/>
        <end position="260"/>
    </location>
</feature>
<dbReference type="InterPro" id="IPR018383">
    <property type="entry name" value="UPF0324_pro"/>
</dbReference>
<sequence length="376" mass="40300">MSLSFSYVASGRLLQRTAKRWLPGLTLVFILAVGAAALASTRYLQAMGVSALTLGIVAGLLLANLPVGRMVKRTLHGPIIDLQPGIALAKSHVLKVGVILYGFRFTYDQLAHIGLQGLIIDVAVMMTVFSTALVVGRYVFGLEINTVILIGAGSSICGAAAILATAPVIQARMHQIVVAIATVVIFGTVSMFLYPVLYHSLDMSQHRYGLYVGATVHEVAQVIAAASAISPQAADIAIMEKMLRVMLLAPFLLLLSYFSAGRSRQANRDQSPPIKAREGASYAANSFAKRRIQIPWFAIAFILIIGANSVWRLPERYYHALQLIDATMLTMAMVALGLSTQAAVLRQAGYKPMALGALLLAILTIGGYGLVEYTVV</sequence>
<accession>A0A346NPH8</accession>
<dbReference type="PANTHER" id="PTHR30106">
    <property type="entry name" value="INNER MEMBRANE PROTEIN YEIH-RELATED"/>
    <property type="match status" value="1"/>
</dbReference>
<evidence type="ECO:0000256" key="3">
    <source>
        <dbReference type="ARBA" id="ARBA00022475"/>
    </source>
</evidence>
<dbReference type="Pfam" id="PF03601">
    <property type="entry name" value="Cons_hypoth698"/>
    <property type="match status" value="1"/>
</dbReference>
<dbReference type="RefSeq" id="WP_117317579.1">
    <property type="nucleotide sequence ID" value="NZ_CP031769.1"/>
</dbReference>
<dbReference type="EMBL" id="CP031769">
    <property type="protein sequence ID" value="AXR07435.1"/>
    <property type="molecule type" value="Genomic_DNA"/>
</dbReference>
<name>A0A346NPH8_9ALTE</name>
<evidence type="ECO:0000256" key="5">
    <source>
        <dbReference type="ARBA" id="ARBA00022989"/>
    </source>
</evidence>
<keyword evidence="9" id="KW-1185">Reference proteome</keyword>
<feature type="transmembrane region" description="Helical" evidence="7">
    <location>
        <begin position="113"/>
        <end position="135"/>
    </location>
</feature>
<feature type="transmembrane region" description="Helical" evidence="7">
    <location>
        <begin position="175"/>
        <end position="196"/>
    </location>
</feature>
<evidence type="ECO:0000313" key="9">
    <source>
        <dbReference type="Proteomes" id="UP000262073"/>
    </source>
</evidence>
<organism evidence="8 9">
    <name type="scientific">Salinimonas sediminis</name>
    <dbReference type="NCBI Taxonomy" id="2303538"/>
    <lineage>
        <taxon>Bacteria</taxon>
        <taxon>Pseudomonadati</taxon>
        <taxon>Pseudomonadota</taxon>
        <taxon>Gammaproteobacteria</taxon>
        <taxon>Alteromonadales</taxon>
        <taxon>Alteromonadaceae</taxon>
        <taxon>Alteromonas/Salinimonas group</taxon>
        <taxon>Salinimonas</taxon>
    </lineage>
</organism>
<dbReference type="InterPro" id="IPR004630">
    <property type="entry name" value="UPF0324_YeiH-like"/>
</dbReference>
<comment type="similarity">
    <text evidence="2">Belongs to the UPF0324 family.</text>
</comment>
<dbReference type="Proteomes" id="UP000262073">
    <property type="component" value="Chromosome"/>
</dbReference>
<dbReference type="NCBIfam" id="TIGR00698">
    <property type="entry name" value="YeiH family putative sulfate export transporter"/>
    <property type="match status" value="1"/>
</dbReference>
<keyword evidence="4 7" id="KW-0812">Transmembrane</keyword>
<dbReference type="GO" id="GO:0005886">
    <property type="term" value="C:plasma membrane"/>
    <property type="evidence" value="ECO:0007669"/>
    <property type="project" value="UniProtKB-SubCell"/>
</dbReference>
<proteinExistence type="inferred from homology"/>
<feature type="transmembrane region" description="Helical" evidence="7">
    <location>
        <begin position="350"/>
        <end position="371"/>
    </location>
</feature>
<dbReference type="AlphaFoldDB" id="A0A346NPH8"/>
<feature type="transmembrane region" description="Helical" evidence="7">
    <location>
        <begin position="21"/>
        <end position="40"/>
    </location>
</feature>
<feature type="transmembrane region" description="Helical" evidence="7">
    <location>
        <begin position="317"/>
        <end position="338"/>
    </location>
</feature>
<gene>
    <name evidence="8" type="ORF">D0Y50_14395</name>
</gene>
<dbReference type="OrthoDB" id="9805703at2"/>
<evidence type="ECO:0000256" key="7">
    <source>
        <dbReference type="SAM" id="Phobius"/>
    </source>
</evidence>
<evidence type="ECO:0000256" key="1">
    <source>
        <dbReference type="ARBA" id="ARBA00004651"/>
    </source>
</evidence>
<keyword evidence="3" id="KW-1003">Cell membrane</keyword>
<dbReference type="PANTHER" id="PTHR30106:SF2">
    <property type="entry name" value="UPF0324 INNER MEMBRANE PROTEIN YEIH"/>
    <property type="match status" value="1"/>
</dbReference>
<evidence type="ECO:0000256" key="4">
    <source>
        <dbReference type="ARBA" id="ARBA00022692"/>
    </source>
</evidence>
<evidence type="ECO:0000256" key="6">
    <source>
        <dbReference type="ARBA" id="ARBA00023136"/>
    </source>
</evidence>
<keyword evidence="6 7" id="KW-0472">Membrane</keyword>
<evidence type="ECO:0000313" key="8">
    <source>
        <dbReference type="EMBL" id="AXR07435.1"/>
    </source>
</evidence>
<evidence type="ECO:0000256" key="2">
    <source>
        <dbReference type="ARBA" id="ARBA00007977"/>
    </source>
</evidence>
<dbReference type="KEGG" id="salm:D0Y50_14395"/>